<dbReference type="EMBL" id="OX597815">
    <property type="protein sequence ID" value="CAI9717625.1"/>
    <property type="molecule type" value="Genomic_DNA"/>
</dbReference>
<keyword evidence="1" id="KW-0732">Signal</keyword>
<accession>A0AA36AK09</accession>
<keyword evidence="3" id="KW-1185">Reference proteome</keyword>
<protein>
    <submittedName>
        <fullName evidence="2">Uncharacterized protein</fullName>
    </submittedName>
</protein>
<proteinExistence type="predicted"/>
<sequence length="249" mass="29716">MEVPYRLVFIILASFCLHLTKSAPVETGEETYPHSFDINLVKHIKSTGYESMRRVEFTFLTYCNRLDKEENTYISFCTNEWLNNSKEIFSEFDYIANNTFVSEEDFTNFLKKLAFTLDRYINLFEILLDMMKTSLCKHKPAHDRCKLCSKSPNRITTDYCTLRATTHKLKDLKIQLILLSEKYMEKDLQKLRHFVQEATLQQHEDFVLKIFSSFRYLDFSIRPKRITVVFLVHTKPKRIAMIFLVPERW</sequence>
<evidence type="ECO:0000256" key="1">
    <source>
        <dbReference type="SAM" id="SignalP"/>
    </source>
</evidence>
<dbReference type="AlphaFoldDB" id="A0AA36AK09"/>
<evidence type="ECO:0000313" key="2">
    <source>
        <dbReference type="EMBL" id="CAI9717625.1"/>
    </source>
</evidence>
<feature type="chain" id="PRO_5041225650" evidence="1">
    <location>
        <begin position="23"/>
        <end position="249"/>
    </location>
</feature>
<dbReference type="Proteomes" id="UP001162480">
    <property type="component" value="Chromosome 2"/>
</dbReference>
<feature type="signal peptide" evidence="1">
    <location>
        <begin position="1"/>
        <end position="22"/>
    </location>
</feature>
<reference evidence="2" key="1">
    <citation type="submission" date="2023-08" db="EMBL/GenBank/DDBJ databases">
        <authorList>
            <person name="Alioto T."/>
            <person name="Alioto T."/>
            <person name="Gomez Garrido J."/>
        </authorList>
    </citation>
    <scope>NUCLEOTIDE SEQUENCE</scope>
</reference>
<gene>
    <name evidence="2" type="ORF">OCTVUL_1B019849</name>
</gene>
<name>A0AA36AK09_OCTVU</name>
<evidence type="ECO:0000313" key="3">
    <source>
        <dbReference type="Proteomes" id="UP001162480"/>
    </source>
</evidence>
<organism evidence="2 3">
    <name type="scientific">Octopus vulgaris</name>
    <name type="common">Common octopus</name>
    <dbReference type="NCBI Taxonomy" id="6645"/>
    <lineage>
        <taxon>Eukaryota</taxon>
        <taxon>Metazoa</taxon>
        <taxon>Spiralia</taxon>
        <taxon>Lophotrochozoa</taxon>
        <taxon>Mollusca</taxon>
        <taxon>Cephalopoda</taxon>
        <taxon>Coleoidea</taxon>
        <taxon>Octopodiformes</taxon>
        <taxon>Octopoda</taxon>
        <taxon>Incirrata</taxon>
        <taxon>Octopodidae</taxon>
        <taxon>Octopus</taxon>
    </lineage>
</organism>